<dbReference type="SMART" id="SM00343">
    <property type="entry name" value="ZnF_C2HC"/>
    <property type="match status" value="4"/>
</dbReference>
<dbReference type="PANTHER" id="PTHR46543:SF1">
    <property type="entry name" value="ZINC FINGER CCHC DOMAIN-CONTAINING PROTEIN 7"/>
    <property type="match status" value="1"/>
</dbReference>
<evidence type="ECO:0000259" key="11">
    <source>
        <dbReference type="PROSITE" id="PS50158"/>
    </source>
</evidence>
<dbReference type="PROSITE" id="PS50158">
    <property type="entry name" value="ZF_CCHC"/>
    <property type="match status" value="3"/>
</dbReference>
<proteinExistence type="predicted"/>
<dbReference type="Pfam" id="PF00098">
    <property type="entry name" value="zf-CCHC"/>
    <property type="match status" value="1"/>
</dbReference>
<dbReference type="InterPro" id="IPR051644">
    <property type="entry name" value="TRAMP_AT-DNA-binding"/>
</dbReference>
<dbReference type="Gene3D" id="4.10.60.10">
    <property type="entry name" value="Zinc finger, CCHC-type"/>
    <property type="match status" value="2"/>
</dbReference>
<dbReference type="SUPFAM" id="SSF57756">
    <property type="entry name" value="Retrovirus zinc finger-like domains"/>
    <property type="match status" value="1"/>
</dbReference>
<feature type="compositionally biased region" description="Basic residues" evidence="10">
    <location>
        <begin position="309"/>
        <end position="322"/>
    </location>
</feature>
<dbReference type="GO" id="GO:0071036">
    <property type="term" value="P:nuclear polyadenylation-dependent snoRNA catabolic process"/>
    <property type="evidence" value="ECO:0007669"/>
    <property type="project" value="TreeGrafter"/>
</dbReference>
<keyword evidence="3" id="KW-0677">Repeat</keyword>
<dbReference type="FunFam" id="4.10.60.10:FF:000020">
    <property type="entry name" value="Zinc finger CCHC domain-containing protein 7"/>
    <property type="match status" value="1"/>
</dbReference>
<keyword evidence="6" id="KW-0539">Nucleus</keyword>
<keyword evidence="13" id="KW-1185">Reference proteome</keyword>
<evidence type="ECO:0000256" key="9">
    <source>
        <dbReference type="PROSITE-ProRule" id="PRU00047"/>
    </source>
</evidence>
<evidence type="ECO:0000256" key="4">
    <source>
        <dbReference type="ARBA" id="ARBA00022771"/>
    </source>
</evidence>
<dbReference type="OMA" id="PRETHRN"/>
<feature type="domain" description="CCHC-type" evidence="11">
    <location>
        <begin position="100"/>
        <end position="115"/>
    </location>
</feature>
<reference evidence="12" key="3">
    <citation type="submission" date="2025-09" db="UniProtKB">
        <authorList>
            <consortium name="Ensembl"/>
        </authorList>
    </citation>
    <scope>IDENTIFICATION</scope>
</reference>
<evidence type="ECO:0000256" key="3">
    <source>
        <dbReference type="ARBA" id="ARBA00022737"/>
    </source>
</evidence>
<dbReference type="Proteomes" id="UP000472267">
    <property type="component" value="Chromosome 6"/>
</dbReference>
<organism evidence="12 13">
    <name type="scientific">Salarias fasciatus</name>
    <name type="common">Jewelled blenny</name>
    <name type="synonym">Blennius fasciatus</name>
    <dbReference type="NCBI Taxonomy" id="181472"/>
    <lineage>
        <taxon>Eukaryota</taxon>
        <taxon>Metazoa</taxon>
        <taxon>Chordata</taxon>
        <taxon>Craniata</taxon>
        <taxon>Vertebrata</taxon>
        <taxon>Euteleostomi</taxon>
        <taxon>Actinopterygii</taxon>
        <taxon>Neopterygii</taxon>
        <taxon>Teleostei</taxon>
        <taxon>Neoteleostei</taxon>
        <taxon>Acanthomorphata</taxon>
        <taxon>Ovalentaria</taxon>
        <taxon>Blenniimorphae</taxon>
        <taxon>Blenniiformes</taxon>
        <taxon>Blennioidei</taxon>
        <taxon>Blenniidae</taxon>
        <taxon>Salariinae</taxon>
        <taxon>Salarias</taxon>
    </lineage>
</organism>
<dbReference type="GO" id="GO:0071031">
    <property type="term" value="P:nuclear mRNA surveillance of mRNA 3'-end processing"/>
    <property type="evidence" value="ECO:0007669"/>
    <property type="project" value="TreeGrafter"/>
</dbReference>
<dbReference type="InterPro" id="IPR036875">
    <property type="entry name" value="Znf_CCHC_sf"/>
</dbReference>
<dbReference type="InParanoid" id="A0A672JAW8"/>
<dbReference type="PANTHER" id="PTHR46543">
    <property type="entry name" value="ZINC FINGER CCHC DOMAIN-CONTAINING PROTEIN 7"/>
    <property type="match status" value="1"/>
</dbReference>
<evidence type="ECO:0000256" key="7">
    <source>
        <dbReference type="ARBA" id="ARBA00041190"/>
    </source>
</evidence>
<evidence type="ECO:0000256" key="2">
    <source>
        <dbReference type="ARBA" id="ARBA00022723"/>
    </source>
</evidence>
<dbReference type="InterPro" id="IPR001878">
    <property type="entry name" value="Znf_CCHC"/>
</dbReference>
<gene>
    <name evidence="12" type="primary">zcchc7</name>
</gene>
<dbReference type="GO" id="GO:0071035">
    <property type="term" value="P:nuclear polyadenylation-dependent rRNA catabolic process"/>
    <property type="evidence" value="ECO:0007669"/>
    <property type="project" value="TreeGrafter"/>
</dbReference>
<dbReference type="GO" id="GO:0003723">
    <property type="term" value="F:RNA binding"/>
    <property type="evidence" value="ECO:0007669"/>
    <property type="project" value="TreeGrafter"/>
</dbReference>
<dbReference type="GO" id="GO:0031499">
    <property type="term" value="C:TRAMP complex"/>
    <property type="evidence" value="ECO:0007669"/>
    <property type="project" value="TreeGrafter"/>
</dbReference>
<accession>A0A672JAW8</accession>
<feature type="region of interest" description="Disordered" evidence="10">
    <location>
        <begin position="151"/>
        <end position="343"/>
    </location>
</feature>
<evidence type="ECO:0000313" key="12">
    <source>
        <dbReference type="Ensembl" id="ENSSFAP00005050414.1"/>
    </source>
</evidence>
<feature type="domain" description="CCHC-type" evidence="11">
    <location>
        <begin position="56"/>
        <end position="71"/>
    </location>
</feature>
<name>A0A672JAW8_SALFA</name>
<evidence type="ECO:0000256" key="10">
    <source>
        <dbReference type="SAM" id="MobiDB-lite"/>
    </source>
</evidence>
<dbReference type="Ensembl" id="ENSSFAT00005052051.1">
    <property type="protein sequence ID" value="ENSSFAP00005050414.1"/>
    <property type="gene ID" value="ENSSFAG00005024321.1"/>
</dbReference>
<dbReference type="AlphaFoldDB" id="A0A672JAW8"/>
<evidence type="ECO:0000256" key="5">
    <source>
        <dbReference type="ARBA" id="ARBA00022833"/>
    </source>
</evidence>
<keyword evidence="5" id="KW-0862">Zinc</keyword>
<dbReference type="GO" id="GO:0005730">
    <property type="term" value="C:nucleolus"/>
    <property type="evidence" value="ECO:0007669"/>
    <property type="project" value="UniProtKB-SubCell"/>
</dbReference>
<sequence length="343" mass="39297">MLMCVCVCMQKVSPCFLCSDPGHRSSECPNKYCNNCGLPGHLFSSCSERAYWHKQCHRCSKTGHFFDACPEIWRQYHITTRSGPPAKPSGSSNGRSSDYCYNCSRKGHLGHVCTRQRMFKGVYPNAPFINTYDTVKEIKSRQHRMKLKAKELEENGFFPSPANTPLTPDVPRKKQKFTSYKNNRTPRETHRNHRPTASHTFFHSDDDDAATPQKHKHKQKDICTSAKPWKPKRPVPSSRNPTPSKLVLDEADDFPRGGGGRGASSQKTRKRAFIQSVPPEGYNAGPAYPAWTGEQKKRRSKSKEEKNNKKNRNLAKKARKQQRPNDYPTDENLFTIKQRKRSR</sequence>
<dbReference type="GO" id="GO:0071037">
    <property type="term" value="P:nuclear polyadenylation-dependent snRNA catabolic process"/>
    <property type="evidence" value="ECO:0007669"/>
    <property type="project" value="TreeGrafter"/>
</dbReference>
<feature type="domain" description="CCHC-type" evidence="11">
    <location>
        <begin position="15"/>
        <end position="30"/>
    </location>
</feature>
<keyword evidence="4 9" id="KW-0863">Zinc-finger</keyword>
<reference evidence="12" key="2">
    <citation type="submission" date="2025-08" db="UniProtKB">
        <authorList>
            <consortium name="Ensembl"/>
        </authorList>
    </citation>
    <scope>IDENTIFICATION</scope>
</reference>
<evidence type="ECO:0000256" key="1">
    <source>
        <dbReference type="ARBA" id="ARBA00004604"/>
    </source>
</evidence>
<dbReference type="GO" id="GO:0071039">
    <property type="term" value="P:nuclear polyadenylation-dependent CUT catabolic process"/>
    <property type="evidence" value="ECO:0007669"/>
    <property type="project" value="TreeGrafter"/>
</dbReference>
<dbReference type="GO" id="GO:0008270">
    <property type="term" value="F:zinc ion binding"/>
    <property type="evidence" value="ECO:0007669"/>
    <property type="project" value="UniProtKB-KW"/>
</dbReference>
<dbReference type="GO" id="GO:0071038">
    <property type="term" value="P:TRAMP-dependent tRNA surveillance pathway"/>
    <property type="evidence" value="ECO:0007669"/>
    <property type="project" value="TreeGrafter"/>
</dbReference>
<evidence type="ECO:0000256" key="8">
    <source>
        <dbReference type="ARBA" id="ARBA00043023"/>
    </source>
</evidence>
<protein>
    <recommendedName>
        <fullName evidence="7">Zinc finger CCHC domain-containing protein 7</fullName>
    </recommendedName>
    <alternativeName>
        <fullName evidence="8">TRAMP-like complex RNA-binding factor ZCCHC7</fullName>
    </alternativeName>
</protein>
<evidence type="ECO:0000313" key="13">
    <source>
        <dbReference type="Proteomes" id="UP000472267"/>
    </source>
</evidence>
<comment type="subcellular location">
    <subcellularLocation>
        <location evidence="1">Nucleus</location>
        <location evidence="1">Nucleolus</location>
    </subcellularLocation>
</comment>
<evidence type="ECO:0000256" key="6">
    <source>
        <dbReference type="ARBA" id="ARBA00023242"/>
    </source>
</evidence>
<keyword evidence="2" id="KW-0479">Metal-binding</keyword>
<reference evidence="12" key="1">
    <citation type="submission" date="2019-06" db="EMBL/GenBank/DDBJ databases">
        <authorList>
            <consortium name="Wellcome Sanger Institute Data Sharing"/>
        </authorList>
    </citation>
    <scope>NUCLEOTIDE SEQUENCE [LARGE SCALE GENOMIC DNA]</scope>
</reference>